<dbReference type="SMART" id="SM00382">
    <property type="entry name" value="AAA"/>
    <property type="match status" value="2"/>
</dbReference>
<protein>
    <recommendedName>
        <fullName evidence="15">P-loop containing nucleoside triphosphate hydrolase protein</fullName>
    </recommendedName>
</protein>
<dbReference type="HOGENOM" id="CLU_000604_27_6_1"/>
<keyword evidence="9" id="KW-0175">Coiled coil</keyword>
<evidence type="ECO:0008006" key="15">
    <source>
        <dbReference type="Google" id="ProtNLM"/>
    </source>
</evidence>
<evidence type="ECO:0000256" key="1">
    <source>
        <dbReference type="ARBA" id="ARBA00004141"/>
    </source>
</evidence>
<dbReference type="GO" id="GO:0016020">
    <property type="term" value="C:membrane"/>
    <property type="evidence" value="ECO:0007669"/>
    <property type="project" value="UniProtKB-SubCell"/>
</dbReference>
<name>A0A0C9VT36_SPHS4</name>
<dbReference type="Pfam" id="PF00005">
    <property type="entry name" value="ABC_tran"/>
    <property type="match status" value="2"/>
</dbReference>
<evidence type="ECO:0000256" key="5">
    <source>
        <dbReference type="ARBA" id="ARBA00022741"/>
    </source>
</evidence>
<dbReference type="PROSITE" id="PS50893">
    <property type="entry name" value="ABC_TRANSPORTER_2"/>
    <property type="match status" value="2"/>
</dbReference>
<evidence type="ECO:0000256" key="8">
    <source>
        <dbReference type="ARBA" id="ARBA00023136"/>
    </source>
</evidence>
<feature type="coiled-coil region" evidence="9">
    <location>
        <begin position="642"/>
        <end position="669"/>
    </location>
</feature>
<feature type="transmembrane region" description="Helical" evidence="10">
    <location>
        <begin position="279"/>
        <end position="298"/>
    </location>
</feature>
<keyword evidence="3 10" id="KW-0812">Transmembrane</keyword>
<dbReference type="CDD" id="cd18596">
    <property type="entry name" value="ABC_6TM_VMR1_D1_like"/>
    <property type="match status" value="1"/>
</dbReference>
<evidence type="ECO:0000256" key="4">
    <source>
        <dbReference type="ARBA" id="ARBA00022737"/>
    </source>
</evidence>
<dbReference type="InterPro" id="IPR017871">
    <property type="entry name" value="ABC_transporter-like_CS"/>
</dbReference>
<dbReference type="InterPro" id="IPR003593">
    <property type="entry name" value="AAA+_ATPase"/>
</dbReference>
<feature type="domain" description="ABC transporter" evidence="11">
    <location>
        <begin position="351"/>
        <end position="658"/>
    </location>
</feature>
<dbReference type="GO" id="GO:0140359">
    <property type="term" value="F:ABC-type transporter activity"/>
    <property type="evidence" value="ECO:0007669"/>
    <property type="project" value="InterPro"/>
</dbReference>
<feature type="transmembrane region" description="Helical" evidence="10">
    <location>
        <begin position="944"/>
        <end position="964"/>
    </location>
</feature>
<dbReference type="PROSITE" id="PS50929">
    <property type="entry name" value="ABC_TM1F"/>
    <property type="match status" value="2"/>
</dbReference>
<evidence type="ECO:0000256" key="9">
    <source>
        <dbReference type="SAM" id="Coils"/>
    </source>
</evidence>
<dbReference type="PANTHER" id="PTHR24223">
    <property type="entry name" value="ATP-BINDING CASSETTE SUB-FAMILY C"/>
    <property type="match status" value="1"/>
</dbReference>
<dbReference type="InterPro" id="IPR003439">
    <property type="entry name" value="ABC_transporter-like_ATP-bd"/>
</dbReference>
<dbReference type="Proteomes" id="UP000054279">
    <property type="component" value="Unassembled WGS sequence"/>
</dbReference>
<dbReference type="EMBL" id="KN837111">
    <property type="protein sequence ID" value="KIJ45712.1"/>
    <property type="molecule type" value="Genomic_DNA"/>
</dbReference>
<evidence type="ECO:0000256" key="7">
    <source>
        <dbReference type="ARBA" id="ARBA00022989"/>
    </source>
</evidence>
<keyword evidence="6" id="KW-0067">ATP-binding</keyword>
<dbReference type="FunFam" id="3.40.50.300:FF:000838">
    <property type="entry name" value="ABC multidrug transporter (Eurofung)"/>
    <property type="match status" value="1"/>
</dbReference>
<dbReference type="InterPro" id="IPR027417">
    <property type="entry name" value="P-loop_NTPase"/>
</dbReference>
<keyword evidence="2" id="KW-0813">Transport</keyword>
<feature type="transmembrane region" description="Helical" evidence="10">
    <location>
        <begin position="853"/>
        <end position="879"/>
    </location>
</feature>
<feature type="domain" description="ABC transmembrane type-1" evidence="12">
    <location>
        <begin position="130"/>
        <end position="446"/>
    </location>
</feature>
<feature type="transmembrane region" description="Helical" evidence="10">
    <location>
        <begin position="708"/>
        <end position="732"/>
    </location>
</feature>
<evidence type="ECO:0000259" key="12">
    <source>
        <dbReference type="PROSITE" id="PS50929"/>
    </source>
</evidence>
<dbReference type="CDD" id="cd03244">
    <property type="entry name" value="ABCC_MRP_domain2"/>
    <property type="match status" value="1"/>
</dbReference>
<dbReference type="FunFam" id="1.20.1560.10:FF:000013">
    <property type="entry name" value="ABC transporter C family member 2"/>
    <property type="match status" value="1"/>
</dbReference>
<dbReference type="CDD" id="cd18604">
    <property type="entry name" value="ABC_6TM_VMR1_D2_like"/>
    <property type="match status" value="1"/>
</dbReference>
<dbReference type="Gene3D" id="1.20.1560.10">
    <property type="entry name" value="ABC transporter type 1, transmembrane domain"/>
    <property type="match status" value="2"/>
</dbReference>
<feature type="domain" description="ABC transmembrane type-1" evidence="12">
    <location>
        <begin position="721"/>
        <end position="1000"/>
    </location>
</feature>
<feature type="transmembrane region" description="Helical" evidence="10">
    <location>
        <begin position="127"/>
        <end position="147"/>
    </location>
</feature>
<feature type="domain" description="ABC transporter" evidence="11">
    <location>
        <begin position="1037"/>
        <end position="1273"/>
    </location>
</feature>
<sequence>MTYILKPVDEHGWFLWAQISISYIVGAIIPITMPRCYTPVDPLNPSKDINPEQTASWFSLFTYTFVDPLIWKAANYEHLPYEELPPLADYDRSEYLVDKSKALLDPFFRKKRTYIFWGLMKLYWSEYARLTIALSAMLLAGFIPPVAMNKILHYLEAGDSDAYFRPWMWVGAFFVAPNIAALADQYYIYIATWTLVRTEAILTQLVFDHSLRIRMKEDVAGGSVPSTPASFRPQSVLGAAEEVYVESAKESVRSGENLVGRINNYVGTDLGNIGEGRDFILIIVGSPLQFGVCAWLLYSLLGWSAALGVGLTAASIPLPGYIAKLGNDVQVERMRKTDARVQSVTEIMSVIRMTKLFGWENKVNKQIAEKRDAELKLLRKRKLLNVMNNNVTFFLPMISMVATFACYTLIQKKPLSAAVVFSSMALFDKLKEGLRHTFHMVPEVIDAKVSLDRINDFLLNTELLDRYASESREDPEVVDPAQNIGTDQIGFRNAIFSWSENTDNIRRQFHLSIEGELFFKRNQLNLVVGATGSGKTSLLMALLAGDETEVGEKGLTLSGGQKARVTLARAVYSDAAILLLDDILAALDVHTSKFIVDSCLKGDLLKDRTVILVTHNIAMVSPIADFIISLSSDGRIASQGTIEEALKKNKELIAEVQESEEIAEKAVEDIDAPNPIQKTTQNGTAEGAKLIIAEEVALGHVSWRSLKFYLSAMGGIGFWTIAVGGILCAEILDCLQSWFLGYWAGQYDDRPAWEVNVAYYLFIYSLILVGLGMLWTSGIIAFLFGSLKASSKVHKVLISSVLGTTLRWLDTVPTGRIIARCTADIRTIDGPIADNLIEVTVLTLILLTRFGSVILFVPIFLVPGVLVFIAGCFCGQFYIRAQLPVKREMSNMKSPVLAHFGAAIAGLTSIRAYGAEEAFRTKSLNRLNDYSRPSRAFYNCNRWISFRIDAIGSTFTAALSWYLIYDKDSRTAGDAGFSLTMAILFAEIILWWIRYLNDFEVECNSLERIEAYTHIDQEPKGTEAGVPPAYWPSSGNLKVENLRARYSVDGPEVLHNITFEVKSGERIGVVGRTGSGKSSLTLSLLRCIPTEGEVYFDGLLSKNVNLDALRSSITIIPQHPELLSGTLRENLDPFEEHSDATLNDALRSAGLFNLQEEHDEAKLTLDSQISGGGGNLSVGQRQILALARAILRRSKLVILDEATSAIDYSTDAIIQSTLRETLKDATLITVAHRLQTIMDSDKILVLDAGSLVEYDSPANLLKQKGGYLKSLVDESGDRETLYAMAEEAVRRR</sequence>
<keyword evidence="14" id="KW-1185">Reference proteome</keyword>
<evidence type="ECO:0000313" key="13">
    <source>
        <dbReference type="EMBL" id="KIJ45712.1"/>
    </source>
</evidence>
<gene>
    <name evidence="13" type="ORF">M422DRAFT_29796</name>
</gene>
<dbReference type="SUPFAM" id="SSF52540">
    <property type="entry name" value="P-loop containing nucleoside triphosphate hydrolases"/>
    <property type="match status" value="2"/>
</dbReference>
<dbReference type="PROSITE" id="PS00211">
    <property type="entry name" value="ABC_TRANSPORTER_1"/>
    <property type="match status" value="1"/>
</dbReference>
<accession>A0A0C9VT36</accession>
<proteinExistence type="predicted"/>
<dbReference type="Pfam" id="PF00664">
    <property type="entry name" value="ABC_membrane"/>
    <property type="match status" value="2"/>
</dbReference>
<dbReference type="Gene3D" id="3.40.50.300">
    <property type="entry name" value="P-loop containing nucleotide triphosphate hydrolases"/>
    <property type="match status" value="2"/>
</dbReference>
<evidence type="ECO:0000256" key="6">
    <source>
        <dbReference type="ARBA" id="ARBA00022840"/>
    </source>
</evidence>
<organism evidence="13 14">
    <name type="scientific">Sphaerobolus stellatus (strain SS14)</name>
    <dbReference type="NCBI Taxonomy" id="990650"/>
    <lineage>
        <taxon>Eukaryota</taxon>
        <taxon>Fungi</taxon>
        <taxon>Dikarya</taxon>
        <taxon>Basidiomycota</taxon>
        <taxon>Agaricomycotina</taxon>
        <taxon>Agaricomycetes</taxon>
        <taxon>Phallomycetidae</taxon>
        <taxon>Geastrales</taxon>
        <taxon>Sphaerobolaceae</taxon>
        <taxon>Sphaerobolus</taxon>
    </lineage>
</organism>
<evidence type="ECO:0000313" key="14">
    <source>
        <dbReference type="Proteomes" id="UP000054279"/>
    </source>
</evidence>
<keyword evidence="4" id="KW-0677">Repeat</keyword>
<keyword evidence="7 10" id="KW-1133">Transmembrane helix</keyword>
<keyword evidence="5" id="KW-0547">Nucleotide-binding</keyword>
<feature type="transmembrane region" description="Helical" evidence="10">
    <location>
        <begin position="13"/>
        <end position="33"/>
    </location>
</feature>
<evidence type="ECO:0000259" key="11">
    <source>
        <dbReference type="PROSITE" id="PS50893"/>
    </source>
</evidence>
<evidence type="ECO:0000256" key="2">
    <source>
        <dbReference type="ARBA" id="ARBA00022448"/>
    </source>
</evidence>
<feature type="transmembrane region" description="Helical" evidence="10">
    <location>
        <begin position="757"/>
        <end position="785"/>
    </location>
</feature>
<evidence type="ECO:0000256" key="3">
    <source>
        <dbReference type="ARBA" id="ARBA00022692"/>
    </source>
</evidence>
<feature type="transmembrane region" description="Helical" evidence="10">
    <location>
        <begin position="167"/>
        <end position="189"/>
    </location>
</feature>
<feature type="transmembrane region" description="Helical" evidence="10">
    <location>
        <begin position="391"/>
        <end position="410"/>
    </location>
</feature>
<dbReference type="InterPro" id="IPR050173">
    <property type="entry name" value="ABC_transporter_C-like"/>
</dbReference>
<dbReference type="GO" id="GO:0005524">
    <property type="term" value="F:ATP binding"/>
    <property type="evidence" value="ECO:0007669"/>
    <property type="project" value="UniProtKB-KW"/>
</dbReference>
<dbReference type="SUPFAM" id="SSF90123">
    <property type="entry name" value="ABC transporter transmembrane region"/>
    <property type="match status" value="2"/>
</dbReference>
<dbReference type="InterPro" id="IPR036640">
    <property type="entry name" value="ABC1_TM_sf"/>
</dbReference>
<dbReference type="PANTHER" id="PTHR24223:SF356">
    <property type="entry name" value="ATP-BINDING CASSETTE TRANSPORTER ABC4"/>
    <property type="match status" value="1"/>
</dbReference>
<dbReference type="OrthoDB" id="6500128at2759"/>
<comment type="subcellular location">
    <subcellularLocation>
        <location evidence="1">Membrane</location>
        <topology evidence="1">Multi-pass membrane protein</topology>
    </subcellularLocation>
</comment>
<dbReference type="GO" id="GO:0016887">
    <property type="term" value="F:ATP hydrolysis activity"/>
    <property type="evidence" value="ECO:0007669"/>
    <property type="project" value="InterPro"/>
</dbReference>
<keyword evidence="8 10" id="KW-0472">Membrane</keyword>
<evidence type="ECO:0000256" key="10">
    <source>
        <dbReference type="SAM" id="Phobius"/>
    </source>
</evidence>
<dbReference type="InterPro" id="IPR011527">
    <property type="entry name" value="ABC1_TM_dom"/>
</dbReference>
<reference evidence="13 14" key="1">
    <citation type="submission" date="2014-06" db="EMBL/GenBank/DDBJ databases">
        <title>Evolutionary Origins and Diversification of the Mycorrhizal Mutualists.</title>
        <authorList>
            <consortium name="DOE Joint Genome Institute"/>
            <consortium name="Mycorrhizal Genomics Consortium"/>
            <person name="Kohler A."/>
            <person name="Kuo A."/>
            <person name="Nagy L.G."/>
            <person name="Floudas D."/>
            <person name="Copeland A."/>
            <person name="Barry K.W."/>
            <person name="Cichocki N."/>
            <person name="Veneault-Fourrey C."/>
            <person name="LaButti K."/>
            <person name="Lindquist E.A."/>
            <person name="Lipzen A."/>
            <person name="Lundell T."/>
            <person name="Morin E."/>
            <person name="Murat C."/>
            <person name="Riley R."/>
            <person name="Ohm R."/>
            <person name="Sun H."/>
            <person name="Tunlid A."/>
            <person name="Henrissat B."/>
            <person name="Grigoriev I.V."/>
            <person name="Hibbett D.S."/>
            <person name="Martin F."/>
        </authorList>
    </citation>
    <scope>NUCLEOTIDE SEQUENCE [LARGE SCALE GENOMIC DNA]</scope>
    <source>
        <strain evidence="13 14">SS14</strain>
    </source>
</reference>
<feature type="transmembrane region" description="Helical" evidence="10">
    <location>
        <begin position="976"/>
        <end position="993"/>
    </location>
</feature>